<name>M2T8F8_COCSN</name>
<protein>
    <recommendedName>
        <fullName evidence="3">Altered inheritance of mitochondria protein 9, mitochondrial</fullName>
    </recommendedName>
    <alternativeName>
        <fullName evidence="6">Found in mitochondrial proteome protein 29</fullName>
    </alternativeName>
</protein>
<dbReference type="InterPro" id="IPR051035">
    <property type="entry name" value="Mito_inheritance_9"/>
</dbReference>
<evidence type="ECO:0000256" key="3">
    <source>
        <dbReference type="ARBA" id="ARBA00016197"/>
    </source>
</evidence>
<dbReference type="Pfam" id="PF01636">
    <property type="entry name" value="APH"/>
    <property type="match status" value="1"/>
</dbReference>
<comment type="subcellular location">
    <subcellularLocation>
        <location evidence="1">Mitochondrion</location>
    </subcellularLocation>
</comment>
<evidence type="ECO:0000313" key="9">
    <source>
        <dbReference type="Proteomes" id="UP000016934"/>
    </source>
</evidence>
<proteinExistence type="inferred from homology"/>
<evidence type="ECO:0000256" key="6">
    <source>
        <dbReference type="ARBA" id="ARBA00031849"/>
    </source>
</evidence>
<evidence type="ECO:0000313" key="8">
    <source>
        <dbReference type="EMBL" id="EMD65247.1"/>
    </source>
</evidence>
<keyword evidence="5" id="KW-0496">Mitochondrion</keyword>
<keyword evidence="9" id="KW-1185">Reference proteome</keyword>
<organism evidence="8 9">
    <name type="scientific">Cochliobolus sativus (strain ND90Pr / ATCC 201652)</name>
    <name type="common">Common root rot and spot blotch fungus</name>
    <name type="synonym">Bipolaris sorokiniana</name>
    <dbReference type="NCBI Taxonomy" id="665912"/>
    <lineage>
        <taxon>Eukaryota</taxon>
        <taxon>Fungi</taxon>
        <taxon>Dikarya</taxon>
        <taxon>Ascomycota</taxon>
        <taxon>Pezizomycotina</taxon>
        <taxon>Dothideomycetes</taxon>
        <taxon>Pleosporomycetidae</taxon>
        <taxon>Pleosporales</taxon>
        <taxon>Pleosporineae</taxon>
        <taxon>Pleosporaceae</taxon>
        <taxon>Bipolaris</taxon>
    </lineage>
</organism>
<dbReference type="SUPFAM" id="SSF56112">
    <property type="entry name" value="Protein kinase-like (PK-like)"/>
    <property type="match status" value="1"/>
</dbReference>
<evidence type="ECO:0000256" key="4">
    <source>
        <dbReference type="ARBA" id="ARBA00022946"/>
    </source>
</evidence>
<dbReference type="InterPro" id="IPR011009">
    <property type="entry name" value="Kinase-like_dom_sf"/>
</dbReference>
<dbReference type="EMBL" id="KB445642">
    <property type="protein sequence ID" value="EMD65247.1"/>
    <property type="molecule type" value="Genomic_DNA"/>
</dbReference>
<comment type="similarity">
    <text evidence="2">Belongs to the AIM9 family.</text>
</comment>
<sequence>MSQRHVCFNVNELALRAAEVVGAKICVNIAKYRDSMYNKSMLLTMNDDSRVVAKVPNPNASLPYWTTASEVVTIDFVRNILDIPVPKAHEDPVGAEYIIMEEVPGVQLEQVWPKMSIEDRFAIVRSIAGFQQVWTSVAFTRYGSLYYSKDLEDTPSSQPLYIDAHGGHTKNKNLAIGLSVAREIFDNRRAAINFNRGPWDSLEAYHRAIGQRKIVCINQLSELPKSPITLCGPGTYQPMKEKKVKALHCYLDLIKQTLAEDQTISSAHLWHDDLHVANIFVDSAEPTKVVGLIDWQSAEISPLYFHARQPQIINYQSLCLLYHTLINHQNPRIYAALQFQNTEKYLFLLLARNLLIDGEALYLARIAELEPTWNVFSGKGDSNYPFAFSDKEREELKADAEGAIQGMEAMSSIRESLGDLLPEKGIVKPDNYEKAPDALSQMKDQVISAFVTNAKKRKAWEKASPFGN</sequence>
<evidence type="ECO:0000256" key="1">
    <source>
        <dbReference type="ARBA" id="ARBA00004173"/>
    </source>
</evidence>
<dbReference type="InterPro" id="IPR002575">
    <property type="entry name" value="Aminoglycoside_PTrfase"/>
</dbReference>
<dbReference type="OrthoDB" id="2831558at2759"/>
<dbReference type="RefSeq" id="XP_007699697.1">
    <property type="nucleotide sequence ID" value="XM_007701507.1"/>
</dbReference>
<dbReference type="KEGG" id="bsc:COCSADRAFT_356646"/>
<evidence type="ECO:0000256" key="2">
    <source>
        <dbReference type="ARBA" id="ARBA00005543"/>
    </source>
</evidence>
<keyword evidence="4" id="KW-0809">Transit peptide</keyword>
<dbReference type="AlphaFoldDB" id="M2T8F8"/>
<dbReference type="Gene3D" id="3.90.1200.10">
    <property type="match status" value="1"/>
</dbReference>
<dbReference type="OMA" id="MMLFAQN"/>
<dbReference type="Proteomes" id="UP000016934">
    <property type="component" value="Unassembled WGS sequence"/>
</dbReference>
<feature type="domain" description="Aminoglycoside phosphotransferase" evidence="7">
    <location>
        <begin position="265"/>
        <end position="304"/>
    </location>
</feature>
<dbReference type="PANTHER" id="PTHR36091:SF1">
    <property type="entry name" value="ALTERED INHERITANCE OF MITOCHONDRIA PROTEIN 9, MITOCHONDRIAL"/>
    <property type="match status" value="1"/>
</dbReference>
<dbReference type="GeneID" id="19138444"/>
<evidence type="ECO:0000256" key="5">
    <source>
        <dbReference type="ARBA" id="ARBA00023128"/>
    </source>
</evidence>
<dbReference type="GO" id="GO:0005739">
    <property type="term" value="C:mitochondrion"/>
    <property type="evidence" value="ECO:0007669"/>
    <property type="project" value="UniProtKB-SubCell"/>
</dbReference>
<evidence type="ECO:0000259" key="7">
    <source>
        <dbReference type="Pfam" id="PF01636"/>
    </source>
</evidence>
<gene>
    <name evidence="8" type="ORF">COCSADRAFT_356646</name>
</gene>
<dbReference type="PANTHER" id="PTHR36091">
    <property type="entry name" value="ALTERED INHERITANCE OF MITOCHONDRIA PROTEIN 9, MITOCHONDRIAL"/>
    <property type="match status" value="1"/>
</dbReference>
<reference evidence="9" key="2">
    <citation type="journal article" date="2013" name="PLoS Genet.">
        <title>Comparative genome structure, secondary metabolite, and effector coding capacity across Cochliobolus pathogens.</title>
        <authorList>
            <person name="Condon B.J."/>
            <person name="Leng Y."/>
            <person name="Wu D."/>
            <person name="Bushley K.E."/>
            <person name="Ohm R.A."/>
            <person name="Otillar R."/>
            <person name="Martin J."/>
            <person name="Schackwitz W."/>
            <person name="Grimwood J."/>
            <person name="MohdZainudin N."/>
            <person name="Xue C."/>
            <person name="Wang R."/>
            <person name="Manning V.A."/>
            <person name="Dhillon B."/>
            <person name="Tu Z.J."/>
            <person name="Steffenson B.J."/>
            <person name="Salamov A."/>
            <person name="Sun H."/>
            <person name="Lowry S."/>
            <person name="LaButti K."/>
            <person name="Han J."/>
            <person name="Copeland A."/>
            <person name="Lindquist E."/>
            <person name="Barry K."/>
            <person name="Schmutz J."/>
            <person name="Baker S.E."/>
            <person name="Ciuffetti L.M."/>
            <person name="Grigoriev I.V."/>
            <person name="Zhong S."/>
            <person name="Turgeon B.G."/>
        </authorList>
    </citation>
    <scope>NUCLEOTIDE SEQUENCE [LARGE SCALE GENOMIC DNA]</scope>
    <source>
        <strain evidence="9">ND90Pr / ATCC 201652</strain>
    </source>
</reference>
<dbReference type="HOGENOM" id="CLU_019189_13_0_1"/>
<reference evidence="8 9" key="1">
    <citation type="journal article" date="2012" name="PLoS Pathog.">
        <title>Diverse lifestyles and strategies of plant pathogenesis encoded in the genomes of eighteen Dothideomycetes fungi.</title>
        <authorList>
            <person name="Ohm R.A."/>
            <person name="Feau N."/>
            <person name="Henrissat B."/>
            <person name="Schoch C.L."/>
            <person name="Horwitz B.A."/>
            <person name="Barry K.W."/>
            <person name="Condon B.J."/>
            <person name="Copeland A.C."/>
            <person name="Dhillon B."/>
            <person name="Glaser F."/>
            <person name="Hesse C.N."/>
            <person name="Kosti I."/>
            <person name="LaButti K."/>
            <person name="Lindquist E.A."/>
            <person name="Lucas S."/>
            <person name="Salamov A.A."/>
            <person name="Bradshaw R.E."/>
            <person name="Ciuffetti L."/>
            <person name="Hamelin R.C."/>
            <person name="Kema G.H.J."/>
            <person name="Lawrence C."/>
            <person name="Scott J.A."/>
            <person name="Spatafora J.W."/>
            <person name="Turgeon B.G."/>
            <person name="de Wit P.J.G.M."/>
            <person name="Zhong S."/>
            <person name="Goodwin S.B."/>
            <person name="Grigoriev I.V."/>
        </authorList>
    </citation>
    <scope>NUCLEOTIDE SEQUENCE [LARGE SCALE GENOMIC DNA]</scope>
    <source>
        <strain evidence="9">ND90Pr / ATCC 201652</strain>
    </source>
</reference>
<accession>M2T8F8</accession>
<dbReference type="eggNOG" id="ENOG502SHU0">
    <property type="taxonomic scope" value="Eukaryota"/>
</dbReference>